<dbReference type="NCBIfam" id="TIGR00755">
    <property type="entry name" value="ksgA"/>
    <property type="match status" value="1"/>
</dbReference>
<dbReference type="InterPro" id="IPR020598">
    <property type="entry name" value="rRNA_Ade_methylase_Trfase_N"/>
</dbReference>
<feature type="binding site" evidence="6">
    <location>
        <position position="99"/>
    </location>
    <ligand>
        <name>S-adenosyl-L-methionine</name>
        <dbReference type="ChEBI" id="CHEBI:59789"/>
    </ligand>
</feature>
<evidence type="ECO:0000256" key="2">
    <source>
        <dbReference type="ARBA" id="ARBA00022603"/>
    </source>
</evidence>
<dbReference type="InterPro" id="IPR020596">
    <property type="entry name" value="rRNA_Ade_Mease_Trfase_CS"/>
</dbReference>
<gene>
    <name evidence="9" type="ORF">LUZ63_009714</name>
</gene>
<dbReference type="EMBL" id="JAMQYH010000003">
    <property type="protein sequence ID" value="KAJ1693016.1"/>
    <property type="molecule type" value="Genomic_DNA"/>
</dbReference>
<evidence type="ECO:0000256" key="7">
    <source>
        <dbReference type="RuleBase" id="RU362106"/>
    </source>
</evidence>
<dbReference type="FunFam" id="3.40.50.150:FF:000081">
    <property type="entry name" value="rRNA adenine N(6)-methyltransferase"/>
    <property type="match status" value="1"/>
</dbReference>
<organism evidence="9 10">
    <name type="scientific">Rhynchospora breviuscula</name>
    <dbReference type="NCBI Taxonomy" id="2022672"/>
    <lineage>
        <taxon>Eukaryota</taxon>
        <taxon>Viridiplantae</taxon>
        <taxon>Streptophyta</taxon>
        <taxon>Embryophyta</taxon>
        <taxon>Tracheophyta</taxon>
        <taxon>Spermatophyta</taxon>
        <taxon>Magnoliopsida</taxon>
        <taxon>Liliopsida</taxon>
        <taxon>Poales</taxon>
        <taxon>Cyperaceae</taxon>
        <taxon>Cyperoideae</taxon>
        <taxon>Rhynchosporeae</taxon>
        <taxon>Rhynchospora</taxon>
    </lineage>
</organism>
<evidence type="ECO:0000256" key="3">
    <source>
        <dbReference type="ARBA" id="ARBA00022679"/>
    </source>
</evidence>
<protein>
    <recommendedName>
        <fullName evidence="7">rRNA adenine N(6)-methyltransferase</fullName>
        <ecNumber evidence="7">2.1.1.-</ecNumber>
    </recommendedName>
</protein>
<dbReference type="CDD" id="cd02440">
    <property type="entry name" value="AdoMet_MTases"/>
    <property type="match status" value="1"/>
</dbReference>
<dbReference type="GO" id="GO:0000179">
    <property type="term" value="F:rRNA (adenine-N6,N6-)-dimethyltransferase activity"/>
    <property type="evidence" value="ECO:0007669"/>
    <property type="project" value="UniProtKB-UniRule"/>
</dbReference>
<feature type="binding site" evidence="6">
    <location>
        <position position="51"/>
    </location>
    <ligand>
        <name>S-adenosyl-L-methionine</name>
        <dbReference type="ChEBI" id="CHEBI:59789"/>
    </ligand>
</feature>
<proteinExistence type="inferred from homology"/>
<dbReference type="SMART" id="SM00650">
    <property type="entry name" value="rADc"/>
    <property type="match status" value="1"/>
</dbReference>
<evidence type="ECO:0000313" key="10">
    <source>
        <dbReference type="Proteomes" id="UP001151287"/>
    </source>
</evidence>
<dbReference type="GO" id="GO:0003723">
    <property type="term" value="F:RNA binding"/>
    <property type="evidence" value="ECO:0007669"/>
    <property type="project" value="UniProtKB-UniRule"/>
</dbReference>
<dbReference type="PROSITE" id="PS01131">
    <property type="entry name" value="RRNA_A_DIMETH"/>
    <property type="match status" value="1"/>
</dbReference>
<feature type="binding site" evidence="6">
    <location>
        <position position="78"/>
    </location>
    <ligand>
        <name>S-adenosyl-L-methionine</name>
        <dbReference type="ChEBI" id="CHEBI:59789"/>
    </ligand>
</feature>
<evidence type="ECO:0000256" key="4">
    <source>
        <dbReference type="ARBA" id="ARBA00022691"/>
    </source>
</evidence>
<accession>A0A9Q0CFK1</accession>
<evidence type="ECO:0000313" key="9">
    <source>
        <dbReference type="EMBL" id="KAJ1693016.1"/>
    </source>
</evidence>
<keyword evidence="4 6" id="KW-0949">S-adenosyl-L-methionine</keyword>
<comment type="similarity">
    <text evidence="6 7">Belongs to the class I-like SAM-binding methyltransferase superfamily. rRNA adenine N(6)-methyltransferase family.</text>
</comment>
<feature type="binding site" evidence="6">
    <location>
        <position position="53"/>
    </location>
    <ligand>
        <name>S-adenosyl-L-methionine</name>
        <dbReference type="ChEBI" id="CHEBI:59789"/>
    </ligand>
</feature>
<dbReference type="PANTHER" id="PTHR11727:SF12">
    <property type="entry name" value="RIBOSOMAL RNA SMALL SUBUNIT METHYLTRANSFERASE, MITOCHONDRIAL"/>
    <property type="match status" value="1"/>
</dbReference>
<feature type="binding site" evidence="6">
    <location>
        <position position="127"/>
    </location>
    <ligand>
        <name>S-adenosyl-L-methionine</name>
        <dbReference type="ChEBI" id="CHEBI:59789"/>
    </ligand>
</feature>
<dbReference type="OrthoDB" id="74991at2759"/>
<dbReference type="PROSITE" id="PS51689">
    <property type="entry name" value="SAM_RNA_A_N6_MT"/>
    <property type="match status" value="1"/>
</dbReference>
<keyword evidence="5 6" id="KW-0694">RNA-binding</keyword>
<feature type="binding site" evidence="6">
    <location>
        <position position="142"/>
    </location>
    <ligand>
        <name>S-adenosyl-L-methionine</name>
        <dbReference type="ChEBI" id="CHEBI:59789"/>
    </ligand>
</feature>
<keyword evidence="10" id="KW-1185">Reference proteome</keyword>
<dbReference type="InterPro" id="IPR011530">
    <property type="entry name" value="rRNA_adenine_dimethylase"/>
</dbReference>
<feature type="domain" description="Ribosomal RNA adenine methylase transferase N-terminal" evidence="8">
    <location>
        <begin position="58"/>
        <end position="227"/>
    </location>
</feature>
<sequence>METPTRLLIPISKLLSSNKPHITPLSQSFLLHTSPDSWDCRFPLHQQRGQHILINPSVLDAIVRKAGVSPDDSVLEVGPGTGNLTVRLLGAARHVTAVEIDGRMVEALRERVENLGLSHKLTVIRGDAMKIQFPSFNICVANIPYGISSPLIAKLLFGSYQFCTATLLLQKEFACRLTALPGDSEYNRFAANIRLVAEAELIMDVSKTDFAPVPKVDSSLVTIRTRNGGIIPADLNEWYGFTRVCYSKKNKTLGAIFKQEKMALELFKRSRSKKKNCINGEFVNIVDLESDGEGESEEKETKQMDPHELGLFKEKIGKVLEKVGFNQKKHSNITNEDLLCLLRAFKFQPRGSVLSIGHLCKFLINLGGRYWIVCQVLQCCREKCFQILQGVLKTVL</sequence>
<comment type="caution">
    <text evidence="9">The sequence shown here is derived from an EMBL/GenBank/DDBJ whole genome shotgun (WGS) entry which is preliminary data.</text>
</comment>
<dbReference type="Pfam" id="PF00398">
    <property type="entry name" value="RrnaAD"/>
    <property type="match status" value="1"/>
</dbReference>
<evidence type="ECO:0000256" key="5">
    <source>
        <dbReference type="ARBA" id="ARBA00022884"/>
    </source>
</evidence>
<reference evidence="9" key="1">
    <citation type="journal article" date="2022" name="Cell">
        <title>Repeat-based holocentromeres influence genome architecture and karyotype evolution.</title>
        <authorList>
            <person name="Hofstatter P.G."/>
            <person name="Thangavel G."/>
            <person name="Lux T."/>
            <person name="Neumann P."/>
            <person name="Vondrak T."/>
            <person name="Novak P."/>
            <person name="Zhang M."/>
            <person name="Costa L."/>
            <person name="Castellani M."/>
            <person name="Scott A."/>
            <person name="Toegelov H."/>
            <person name="Fuchs J."/>
            <person name="Mata-Sucre Y."/>
            <person name="Dias Y."/>
            <person name="Vanzela A.L.L."/>
            <person name="Huettel B."/>
            <person name="Almeida C.C.S."/>
            <person name="Simkova H."/>
            <person name="Souza G."/>
            <person name="Pedrosa-Harand A."/>
            <person name="Macas J."/>
            <person name="Mayer K.F.X."/>
            <person name="Houben A."/>
            <person name="Marques A."/>
        </authorList>
    </citation>
    <scope>NUCLEOTIDE SEQUENCE</scope>
    <source>
        <strain evidence="9">RhyBre1mFocal</strain>
    </source>
</reference>
<dbReference type="Gene3D" id="1.10.8.480">
    <property type="match status" value="1"/>
</dbReference>
<dbReference type="InterPro" id="IPR001737">
    <property type="entry name" value="KsgA/Erm"/>
</dbReference>
<dbReference type="InterPro" id="IPR029063">
    <property type="entry name" value="SAM-dependent_MTases_sf"/>
</dbReference>
<evidence type="ECO:0000256" key="1">
    <source>
        <dbReference type="ARBA" id="ARBA00022552"/>
    </source>
</evidence>
<dbReference type="AlphaFoldDB" id="A0A9Q0CFK1"/>
<dbReference type="Proteomes" id="UP001151287">
    <property type="component" value="Unassembled WGS sequence"/>
</dbReference>
<keyword evidence="1 7" id="KW-0698">rRNA processing</keyword>
<dbReference type="EC" id="2.1.1.-" evidence="7"/>
<dbReference type="GO" id="GO:0005739">
    <property type="term" value="C:mitochondrion"/>
    <property type="evidence" value="ECO:0007669"/>
    <property type="project" value="TreeGrafter"/>
</dbReference>
<dbReference type="SUPFAM" id="SSF53335">
    <property type="entry name" value="S-adenosyl-L-methionine-dependent methyltransferases"/>
    <property type="match status" value="1"/>
</dbReference>
<keyword evidence="3 6" id="KW-0808">Transferase</keyword>
<evidence type="ECO:0000256" key="6">
    <source>
        <dbReference type="PROSITE-ProRule" id="PRU01026"/>
    </source>
</evidence>
<keyword evidence="2 6" id="KW-0489">Methyltransferase</keyword>
<dbReference type="PANTHER" id="PTHR11727">
    <property type="entry name" value="DIMETHYLADENOSINE TRANSFERASE"/>
    <property type="match status" value="1"/>
</dbReference>
<evidence type="ECO:0000259" key="8">
    <source>
        <dbReference type="SMART" id="SM00650"/>
    </source>
</evidence>
<dbReference type="Gene3D" id="3.40.50.150">
    <property type="entry name" value="Vaccinia Virus protein VP39"/>
    <property type="match status" value="1"/>
</dbReference>
<name>A0A9Q0CFK1_9POAL</name>